<evidence type="ECO:0000256" key="1">
    <source>
        <dbReference type="SAM" id="SignalP"/>
    </source>
</evidence>
<proteinExistence type="predicted"/>
<evidence type="ECO:0000313" key="4">
    <source>
        <dbReference type="Proteomes" id="UP000184121"/>
    </source>
</evidence>
<dbReference type="Proteomes" id="UP000184121">
    <property type="component" value="Unassembled WGS sequence"/>
</dbReference>
<sequence>MKKAILIIITILASSLAIGQEIEGQWNGLLKVPGAQLRIVANISKTETGYVSTVDSPDQNANGILVAATTFENSILKLEIPVINGSYEGTLNKDNIIVGKLTQNGQSFEVNLSKEIVQKQVFSRPQEPKKPYPYYTEDVKFLNKTANITLAGTLSLPKKEGNFPTVILITGSGAENRDEEIFGHKPFLVLSDYLTKKGIAVLRLDDRGVGESTGNTNTSTTVDFASDIQAGVDYLKTRTEINKKKIGLIGHSEGGLIAPMVAGNSKDINFIVLLAGPGLRGDKILLLQNELIKRQSGMPEVEIQKEKEIFKGAYDLIIASTVNDGNLKNNISSYLKTQYNDPSKDADVELIIAQVTNTWWYNFIKLDPVPFLEKVKCPVLALNGSKDLQVPAEVNLEAIKKTLINSGNKKVTTKILPNLNHLFQECQTGAPSEYETIEQTFSPIALEEISNWLLVQTK</sequence>
<evidence type="ECO:0000313" key="3">
    <source>
        <dbReference type="EMBL" id="SHM18425.1"/>
    </source>
</evidence>
<dbReference type="Pfam" id="PF12146">
    <property type="entry name" value="Hydrolase_4"/>
    <property type="match status" value="1"/>
</dbReference>
<keyword evidence="4" id="KW-1185">Reference proteome</keyword>
<feature type="signal peptide" evidence="1">
    <location>
        <begin position="1"/>
        <end position="19"/>
    </location>
</feature>
<reference evidence="4" key="1">
    <citation type="submission" date="2016-11" db="EMBL/GenBank/DDBJ databases">
        <authorList>
            <person name="Varghese N."/>
            <person name="Submissions S."/>
        </authorList>
    </citation>
    <scope>NUCLEOTIDE SEQUENCE [LARGE SCALE GENOMIC DNA]</scope>
    <source>
        <strain evidence="4">DSM 1811</strain>
    </source>
</reference>
<organism evidence="3 4">
    <name type="scientific">Flavobacterium saccharophilum</name>
    <dbReference type="NCBI Taxonomy" id="29534"/>
    <lineage>
        <taxon>Bacteria</taxon>
        <taxon>Pseudomonadati</taxon>
        <taxon>Bacteroidota</taxon>
        <taxon>Flavobacteriia</taxon>
        <taxon>Flavobacteriales</taxon>
        <taxon>Flavobacteriaceae</taxon>
        <taxon>Flavobacterium</taxon>
    </lineage>
</organism>
<dbReference type="Gene3D" id="3.40.50.1820">
    <property type="entry name" value="alpha/beta hydrolase"/>
    <property type="match status" value="1"/>
</dbReference>
<dbReference type="SUPFAM" id="SSF53474">
    <property type="entry name" value="alpha/beta-Hydrolases"/>
    <property type="match status" value="1"/>
</dbReference>
<feature type="domain" description="Serine aminopeptidase S33" evidence="2">
    <location>
        <begin position="190"/>
        <end position="422"/>
    </location>
</feature>
<keyword evidence="1" id="KW-0732">Signal</keyword>
<dbReference type="GO" id="GO:0052689">
    <property type="term" value="F:carboxylic ester hydrolase activity"/>
    <property type="evidence" value="ECO:0007669"/>
    <property type="project" value="TreeGrafter"/>
</dbReference>
<evidence type="ECO:0000259" key="2">
    <source>
        <dbReference type="Pfam" id="PF12146"/>
    </source>
</evidence>
<dbReference type="PANTHER" id="PTHR43265:SF1">
    <property type="entry name" value="ESTERASE ESTD"/>
    <property type="match status" value="1"/>
</dbReference>
<gene>
    <name evidence="3" type="ORF">SAMN05444366_2642</name>
</gene>
<dbReference type="OrthoDB" id="9809549at2"/>
<dbReference type="InterPro" id="IPR022742">
    <property type="entry name" value="Hydrolase_4"/>
</dbReference>
<protein>
    <recommendedName>
        <fullName evidence="2">Serine aminopeptidase S33 domain-containing protein</fullName>
    </recommendedName>
</protein>
<accession>A0A1M7GQE1</accession>
<dbReference type="STRING" id="29534.SAMN05444366_2642"/>
<dbReference type="PANTHER" id="PTHR43265">
    <property type="entry name" value="ESTERASE ESTD"/>
    <property type="match status" value="1"/>
</dbReference>
<feature type="chain" id="PRO_5013065332" description="Serine aminopeptidase S33 domain-containing protein" evidence="1">
    <location>
        <begin position="20"/>
        <end position="458"/>
    </location>
</feature>
<dbReference type="EMBL" id="FRBY01000003">
    <property type="protein sequence ID" value="SHM18425.1"/>
    <property type="molecule type" value="Genomic_DNA"/>
</dbReference>
<dbReference type="InterPro" id="IPR053145">
    <property type="entry name" value="AB_hydrolase_Est10"/>
</dbReference>
<dbReference type="RefSeq" id="WP_072973026.1">
    <property type="nucleotide sequence ID" value="NZ_FRBY01000003.1"/>
</dbReference>
<dbReference type="AlphaFoldDB" id="A0A1M7GQE1"/>
<dbReference type="InterPro" id="IPR029058">
    <property type="entry name" value="AB_hydrolase_fold"/>
</dbReference>
<name>A0A1M7GQE1_9FLAO</name>